<evidence type="ECO:0000256" key="9">
    <source>
        <dbReference type="SAM" id="Phobius"/>
    </source>
</evidence>
<evidence type="ECO:0000256" key="3">
    <source>
        <dbReference type="ARBA" id="ARBA00010694"/>
    </source>
</evidence>
<keyword evidence="11" id="KW-1185">Reference proteome</keyword>
<comment type="similarity">
    <text evidence="3">Belongs to the nucleotide-sugar transporter family. SLC35B subfamily.</text>
</comment>
<proteinExistence type="inferred from homology"/>
<dbReference type="Pfam" id="PF08449">
    <property type="entry name" value="UAA"/>
    <property type="match status" value="1"/>
</dbReference>
<feature type="transmembrane region" description="Helical" evidence="9">
    <location>
        <begin position="249"/>
        <end position="267"/>
    </location>
</feature>
<dbReference type="PANTHER" id="PTHR10778">
    <property type="entry name" value="SOLUTE CARRIER FAMILY 35 MEMBER B"/>
    <property type="match status" value="1"/>
</dbReference>
<sequence length="335" mass="36112">MADVKSAGLLLFCTAGIYGAYLTQGLVSEHLQMKRYGASQERFGNLEALNGAQSLMCFLWAYVLVALQRRTGRGVKAAEGDAALPSWWEYWRPALTNAIGPAFGMVALKNISYPAQVLAKSTKMVPVMVVGTLLHRKRYSGFEYLCMSLIGVGVGLFARRSSSKVTTKLAAPNAPLGYTLCFLNLFLDGYTNAAQDEINHRHPGNSPIHMMCWMNFWCALYYGAYLAVSGVGAGLAAFCARHPDATRDILLFCVCGAVGQLFIFFTIKRFGSLVNTLICTTRKFFNILFSVLLVGNPLLPAQWVAVALVFGGLIASSLSKAHGGKGGGGKGGKGH</sequence>
<dbReference type="Proteomes" id="UP000054498">
    <property type="component" value="Unassembled WGS sequence"/>
</dbReference>
<evidence type="ECO:0000313" key="11">
    <source>
        <dbReference type="Proteomes" id="UP000054498"/>
    </source>
</evidence>
<dbReference type="AlphaFoldDB" id="A0A0D2K4H8"/>
<keyword evidence="5 9" id="KW-0812">Transmembrane</keyword>
<dbReference type="GO" id="GO:0005789">
    <property type="term" value="C:endoplasmic reticulum membrane"/>
    <property type="evidence" value="ECO:0007669"/>
    <property type="project" value="UniProtKB-SubCell"/>
</dbReference>
<feature type="transmembrane region" description="Helical" evidence="9">
    <location>
        <begin position="287"/>
        <end position="315"/>
    </location>
</feature>
<dbReference type="KEGG" id="mng:MNEG_2610"/>
<evidence type="ECO:0000256" key="8">
    <source>
        <dbReference type="ARBA" id="ARBA00023136"/>
    </source>
</evidence>
<keyword evidence="6" id="KW-0256">Endoplasmic reticulum</keyword>
<dbReference type="PANTHER" id="PTHR10778:SF10">
    <property type="entry name" value="SOLUTE CARRIER FAMILY 35 MEMBER B1"/>
    <property type="match status" value="1"/>
</dbReference>
<dbReference type="GO" id="GO:0005460">
    <property type="term" value="F:UDP-glucose transmembrane transporter activity"/>
    <property type="evidence" value="ECO:0007669"/>
    <property type="project" value="TreeGrafter"/>
</dbReference>
<evidence type="ECO:0000313" key="10">
    <source>
        <dbReference type="EMBL" id="KIZ05348.1"/>
    </source>
</evidence>
<dbReference type="GO" id="GO:0000139">
    <property type="term" value="C:Golgi membrane"/>
    <property type="evidence" value="ECO:0007669"/>
    <property type="project" value="TreeGrafter"/>
</dbReference>
<dbReference type="EMBL" id="KK100519">
    <property type="protein sequence ID" value="KIZ05348.1"/>
    <property type="molecule type" value="Genomic_DNA"/>
</dbReference>
<evidence type="ECO:0000256" key="6">
    <source>
        <dbReference type="ARBA" id="ARBA00022824"/>
    </source>
</evidence>
<gene>
    <name evidence="10" type="ORF">MNEG_2610</name>
</gene>
<keyword evidence="4" id="KW-0813">Transport</keyword>
<dbReference type="InterPro" id="IPR037185">
    <property type="entry name" value="EmrE-like"/>
</dbReference>
<protein>
    <submittedName>
        <fullName evidence="10">Uncharacterized protein</fullName>
    </submittedName>
</protein>
<feature type="transmembrane region" description="Helical" evidence="9">
    <location>
        <begin position="219"/>
        <end position="240"/>
    </location>
</feature>
<reference evidence="10 11" key="1">
    <citation type="journal article" date="2013" name="BMC Genomics">
        <title>Reconstruction of the lipid metabolism for the microalga Monoraphidium neglectum from its genome sequence reveals characteristics suitable for biofuel production.</title>
        <authorList>
            <person name="Bogen C."/>
            <person name="Al-Dilaimi A."/>
            <person name="Albersmeier A."/>
            <person name="Wichmann J."/>
            <person name="Grundmann M."/>
            <person name="Rupp O."/>
            <person name="Lauersen K.J."/>
            <person name="Blifernez-Klassen O."/>
            <person name="Kalinowski J."/>
            <person name="Goesmann A."/>
            <person name="Mussgnug J.H."/>
            <person name="Kruse O."/>
        </authorList>
    </citation>
    <scope>NUCLEOTIDE SEQUENCE [LARGE SCALE GENOMIC DNA]</scope>
    <source>
        <strain evidence="10 11">SAG 48.87</strain>
    </source>
</reference>
<evidence type="ECO:0000256" key="2">
    <source>
        <dbReference type="ARBA" id="ARBA00008349"/>
    </source>
</evidence>
<feature type="transmembrane region" description="Helical" evidence="9">
    <location>
        <begin position="49"/>
        <end position="67"/>
    </location>
</feature>
<dbReference type="GO" id="GO:0005459">
    <property type="term" value="F:UDP-galactose transmembrane transporter activity"/>
    <property type="evidence" value="ECO:0007669"/>
    <property type="project" value="TreeGrafter"/>
</dbReference>
<dbReference type="OrthoDB" id="1601at2759"/>
<comment type="subcellular location">
    <subcellularLocation>
        <location evidence="1">Endoplasmic reticulum membrane</location>
        <topology evidence="1">Multi-pass membrane protein</topology>
    </subcellularLocation>
</comment>
<evidence type="ECO:0000256" key="5">
    <source>
        <dbReference type="ARBA" id="ARBA00022692"/>
    </source>
</evidence>
<name>A0A0D2K4H8_9CHLO</name>
<keyword evidence="7 9" id="KW-1133">Transmembrane helix</keyword>
<dbReference type="GeneID" id="25735488"/>
<organism evidence="10 11">
    <name type="scientific">Monoraphidium neglectum</name>
    <dbReference type="NCBI Taxonomy" id="145388"/>
    <lineage>
        <taxon>Eukaryota</taxon>
        <taxon>Viridiplantae</taxon>
        <taxon>Chlorophyta</taxon>
        <taxon>core chlorophytes</taxon>
        <taxon>Chlorophyceae</taxon>
        <taxon>CS clade</taxon>
        <taxon>Sphaeropleales</taxon>
        <taxon>Selenastraceae</taxon>
        <taxon>Monoraphidium</taxon>
    </lineage>
</organism>
<evidence type="ECO:0000256" key="7">
    <source>
        <dbReference type="ARBA" id="ARBA00022989"/>
    </source>
</evidence>
<evidence type="ECO:0000256" key="4">
    <source>
        <dbReference type="ARBA" id="ARBA00022448"/>
    </source>
</evidence>
<keyword evidence="8 9" id="KW-0472">Membrane</keyword>
<dbReference type="InterPro" id="IPR013657">
    <property type="entry name" value="SCL35B1-4/HUT1"/>
</dbReference>
<accession>A0A0D2K4H8</accession>
<dbReference type="SUPFAM" id="SSF103481">
    <property type="entry name" value="Multidrug resistance efflux transporter EmrE"/>
    <property type="match status" value="1"/>
</dbReference>
<dbReference type="RefSeq" id="XP_013904367.1">
    <property type="nucleotide sequence ID" value="XM_014048913.1"/>
</dbReference>
<comment type="similarity">
    <text evidence="2">Belongs to the nucleotide-sugar transporter family. UDP-galactose:UMP antiporter (TC 2.A.7.11) subfamily.</text>
</comment>
<evidence type="ECO:0000256" key="1">
    <source>
        <dbReference type="ARBA" id="ARBA00004477"/>
    </source>
</evidence>